<reference evidence="2" key="1">
    <citation type="submission" date="2020-10" db="EMBL/GenBank/DDBJ databases">
        <authorList>
            <person name="Gilroy R."/>
        </authorList>
    </citation>
    <scope>NUCLEOTIDE SEQUENCE</scope>
    <source>
        <strain evidence="2">13361</strain>
    </source>
</reference>
<dbReference type="EMBL" id="DVFK01000056">
    <property type="protein sequence ID" value="HIQ67596.1"/>
    <property type="molecule type" value="Genomic_DNA"/>
</dbReference>
<dbReference type="InterPro" id="IPR003848">
    <property type="entry name" value="DUF218"/>
</dbReference>
<accession>A0A9D1CLB9</accession>
<protein>
    <submittedName>
        <fullName evidence="2">YdcF family protein</fullName>
    </submittedName>
</protein>
<evidence type="ECO:0000313" key="3">
    <source>
        <dbReference type="Proteomes" id="UP000886796"/>
    </source>
</evidence>
<evidence type="ECO:0000259" key="1">
    <source>
        <dbReference type="Pfam" id="PF02698"/>
    </source>
</evidence>
<feature type="domain" description="DUF218" evidence="1">
    <location>
        <begin position="1"/>
        <end position="65"/>
    </location>
</feature>
<comment type="caution">
    <text evidence="2">The sequence shown here is derived from an EMBL/GenBank/DDBJ whole genome shotgun (WGS) entry which is preliminary data.</text>
</comment>
<dbReference type="Pfam" id="PF02698">
    <property type="entry name" value="DUF218"/>
    <property type="match status" value="1"/>
</dbReference>
<dbReference type="Proteomes" id="UP000886796">
    <property type="component" value="Unassembled WGS sequence"/>
</dbReference>
<proteinExistence type="predicted"/>
<dbReference type="InterPro" id="IPR014729">
    <property type="entry name" value="Rossmann-like_a/b/a_fold"/>
</dbReference>
<organism evidence="2 3">
    <name type="scientific">Candidatus Faecousia excrementigallinarum</name>
    <dbReference type="NCBI Taxonomy" id="2840806"/>
    <lineage>
        <taxon>Bacteria</taxon>
        <taxon>Bacillati</taxon>
        <taxon>Bacillota</taxon>
        <taxon>Clostridia</taxon>
        <taxon>Eubacteriales</taxon>
        <taxon>Oscillospiraceae</taxon>
        <taxon>Faecousia</taxon>
    </lineage>
</organism>
<sequence>MEDKATSTWENLNFTLDLIEEKTGQRPQKLGVVSSEYHLFRASLFAKKSGVEFVGIPARTSRPGQMINHFMREVAGVWHYLLLGGQYD</sequence>
<dbReference type="CDD" id="cd06259">
    <property type="entry name" value="YdcF-like"/>
    <property type="match status" value="1"/>
</dbReference>
<dbReference type="Gene3D" id="3.40.50.620">
    <property type="entry name" value="HUPs"/>
    <property type="match status" value="1"/>
</dbReference>
<reference evidence="2" key="2">
    <citation type="journal article" date="2021" name="PeerJ">
        <title>Extensive microbial diversity within the chicken gut microbiome revealed by metagenomics and culture.</title>
        <authorList>
            <person name="Gilroy R."/>
            <person name="Ravi A."/>
            <person name="Getino M."/>
            <person name="Pursley I."/>
            <person name="Horton D.L."/>
            <person name="Alikhan N.F."/>
            <person name="Baker D."/>
            <person name="Gharbi K."/>
            <person name="Hall N."/>
            <person name="Watson M."/>
            <person name="Adriaenssens E.M."/>
            <person name="Foster-Nyarko E."/>
            <person name="Jarju S."/>
            <person name="Secka A."/>
            <person name="Antonio M."/>
            <person name="Oren A."/>
            <person name="Chaudhuri R.R."/>
            <person name="La Ragione R."/>
            <person name="Hildebrand F."/>
            <person name="Pallen M.J."/>
        </authorList>
    </citation>
    <scope>NUCLEOTIDE SEQUENCE</scope>
    <source>
        <strain evidence="2">13361</strain>
    </source>
</reference>
<dbReference type="AlphaFoldDB" id="A0A9D1CLB9"/>
<evidence type="ECO:0000313" key="2">
    <source>
        <dbReference type="EMBL" id="HIQ67596.1"/>
    </source>
</evidence>
<gene>
    <name evidence="2" type="ORF">IAB74_03695</name>
</gene>
<name>A0A9D1CLB9_9FIRM</name>